<sequence length="1361" mass="160650">MTHRWHLHRAGVLNFWYYDEAEFYFADGRLILRGSNGSGKSVTMQSFLPLVLDGDKRPWRLDPFGSRDRKIEYYLLLDGEHQERTAYLWLEFRLPEPERFLTIGIGLRARQTAHAASFWGFSVEDNRRIGVDLFLYRRDYSGSEEVKVPLSRSQLEEAIGDGGRVVTSTGEYKRLVNQLLFGFEDEAAYQELLDLLIQLRSPKLSKDFKPTTIYDILTSALPALEENDLRPLSEVLEDMDEISDRLDELRVHRKEAQKLAEAYQKYNDYQLFVAAQAVEQAHKVWKKEELEREQQEERLVALEQQKAELEQEEERERIRLQQLEREQDVLTHHEAIGKEKELERLKSDYASKEGLLAQIERRRGNNEKHLAEWTSLQAQAARQSEALVLAQTQDIEELNDLAHAIAFPYSSSYHDLWEQDIPEREQVNWTAWRNDLEEHEQEVKAALRLAREVSRQEETVKELEYELGETSRKRDAQERLVTEKERELYDSLETQQNRLFQWREQVNELTLTDRQFQEMLHRLSQFPDVSYERVREPLAEAYEQALRRLLQEAAQLEENEKRHREKYDELQAEWLDWRDRKEPEPPATEARRTSRARRQAAGEGGAPLYAVCAFYDHVGEAERARLEELLERSGLLDAWVSPAGTLSVRDGEEDVWLVPNPQWLAHTLADWLYPTPPEDSHLTSEQIDNVLRTIVVGTEEVPETGVAVDPSGAFRLGPLYGKARSKERAEYIGKETREQTRMREMKRLEDAMAEEQEALQKCREQIARCKEARQRLDEEREAFPADDELQAKALAWQDARRELTYAQELVRRADQKYQQAADGLRKLRSELLEKVRKRSLPARENELERVHEQVRLYERVLGSLQRSWEDYWNEQDKWRRAADEAERLRVQLEEDEANWLEVKGELNVLRHEIGTVERLLDELGLLDIHRRLAELRQSIQQIHVAKEKRERAFRELARQLGEASNQAQQQREQAEAAAHRLTVVIASYVREWKRGLVSAFREADLPADDQEAIVAHCRTVTRALRDAYANLTQEQLSNRVLEAFNSTRQVLHDYVPEAELGDRIIIQFCRDRQHPQSPESLLLELSEQEREQELLLKEKDRELYEQVLIHSVGRAIREKIYRAEAWVERMNDLMKRRKTSSGLRLRLRWEPRPAQNEEEMDTAELVKLLRTDAGLLREEQFERMVTHFRSRVNWARREAEERDTLREWIYRILDYRHWFRFTLYYEKGGHSWKELTDARFNVLSGGEKAMAMYIPLFAATYSRYMSSREQSPKIICLDEAFAGVDEANLRDMFELLTDMGFDYMMTSQVLWGCYDTVPNLSIYELLRPQDADFVTLIRFHWDGKRRRMIGQEDWKEELLEA</sequence>
<feature type="coiled-coil region" evidence="1">
    <location>
        <begin position="232"/>
        <end position="259"/>
    </location>
</feature>
<feature type="coiled-coil region" evidence="1">
    <location>
        <begin position="946"/>
        <end position="980"/>
    </location>
</feature>
<evidence type="ECO:0000313" key="4">
    <source>
        <dbReference type="Proteomes" id="UP000196475"/>
    </source>
</evidence>
<dbReference type="Proteomes" id="UP000196475">
    <property type="component" value="Unassembled WGS sequence"/>
</dbReference>
<feature type="coiled-coil region" evidence="1">
    <location>
        <begin position="745"/>
        <end position="782"/>
    </location>
</feature>
<proteinExistence type="predicted"/>
<gene>
    <name evidence="3" type="ORF">BAA01_12660</name>
</gene>
<evidence type="ECO:0000256" key="2">
    <source>
        <dbReference type="SAM" id="MobiDB-lite"/>
    </source>
</evidence>
<evidence type="ECO:0000256" key="1">
    <source>
        <dbReference type="SAM" id="Coils"/>
    </source>
</evidence>
<dbReference type="EMBL" id="LZRT01000075">
    <property type="protein sequence ID" value="OUM87452.1"/>
    <property type="molecule type" value="Genomic_DNA"/>
</dbReference>
<dbReference type="InterPro" id="IPR013496">
    <property type="entry name" value="CHP02680"/>
</dbReference>
<protein>
    <submittedName>
        <fullName evidence="3">TIGR02680 family protein</fullName>
    </submittedName>
</protein>
<comment type="caution">
    <text evidence="3">The sequence shown here is derived from an EMBL/GenBank/DDBJ whole genome shotgun (WGS) entry which is preliminary data.</text>
</comment>
<organism evidence="3 4">
    <name type="scientific">Bacillus thermozeamaize</name>
    <dbReference type="NCBI Taxonomy" id="230954"/>
    <lineage>
        <taxon>Bacteria</taxon>
        <taxon>Bacillati</taxon>
        <taxon>Bacillota</taxon>
        <taxon>Bacilli</taxon>
        <taxon>Bacillales</taxon>
        <taxon>Bacillaceae</taxon>
        <taxon>Bacillus</taxon>
    </lineage>
</organism>
<dbReference type="Pfam" id="PF13558">
    <property type="entry name" value="SbcC_Walker_B"/>
    <property type="match status" value="1"/>
</dbReference>
<keyword evidence="1" id="KW-0175">Coiled coil</keyword>
<dbReference type="Gene3D" id="3.40.50.300">
    <property type="entry name" value="P-loop containing nucleotide triphosphate hydrolases"/>
    <property type="match status" value="1"/>
</dbReference>
<reference evidence="4" key="1">
    <citation type="submission" date="2016-06" db="EMBL/GenBank/DDBJ databases">
        <authorList>
            <person name="Nascimento L."/>
            <person name="Pereira R.V."/>
            <person name="Martins L.F."/>
            <person name="Quaggio R.B."/>
            <person name="Silva A.M."/>
            <person name="Setubal J.C."/>
        </authorList>
    </citation>
    <scope>NUCLEOTIDE SEQUENCE [LARGE SCALE GENOMIC DNA]</scope>
</reference>
<accession>A0A1Y3PJE3</accession>
<dbReference type="SUPFAM" id="SSF52540">
    <property type="entry name" value="P-loop containing nucleoside triphosphate hydrolases"/>
    <property type="match status" value="1"/>
</dbReference>
<dbReference type="NCBIfam" id="TIGR02680">
    <property type="entry name" value="TIGR02680 family protein"/>
    <property type="match status" value="1"/>
</dbReference>
<evidence type="ECO:0000313" key="3">
    <source>
        <dbReference type="EMBL" id="OUM87452.1"/>
    </source>
</evidence>
<feature type="coiled-coil region" evidence="1">
    <location>
        <begin position="539"/>
        <end position="573"/>
    </location>
</feature>
<dbReference type="InterPro" id="IPR027417">
    <property type="entry name" value="P-loop_NTPase"/>
</dbReference>
<feature type="region of interest" description="Disordered" evidence="2">
    <location>
        <begin position="578"/>
        <end position="599"/>
    </location>
</feature>
<name>A0A1Y3PJE3_9BACI</name>
<feature type="coiled-coil region" evidence="1">
    <location>
        <begin position="436"/>
        <end position="512"/>
    </location>
</feature>
<feature type="coiled-coil region" evidence="1">
    <location>
        <begin position="285"/>
        <end position="362"/>
    </location>
</feature>
<feature type="compositionally biased region" description="Basic and acidic residues" evidence="2">
    <location>
        <begin position="578"/>
        <end position="592"/>
    </location>
</feature>